<dbReference type="PANTHER" id="PTHR33332">
    <property type="entry name" value="REVERSE TRANSCRIPTASE DOMAIN-CONTAINING PROTEIN"/>
    <property type="match status" value="1"/>
</dbReference>
<dbReference type="Pfam" id="PF00078">
    <property type="entry name" value="RVT_1"/>
    <property type="match status" value="1"/>
</dbReference>
<proteinExistence type="predicted"/>
<protein>
    <recommendedName>
        <fullName evidence="1">Reverse transcriptase domain-containing protein</fullName>
    </recommendedName>
</protein>
<dbReference type="InterPro" id="IPR043502">
    <property type="entry name" value="DNA/RNA_pol_sf"/>
</dbReference>
<dbReference type="SUPFAM" id="SSF56672">
    <property type="entry name" value="DNA/RNA polymerases"/>
    <property type="match status" value="1"/>
</dbReference>
<dbReference type="InParanoid" id="A0A3B3INT1"/>
<dbReference type="InterPro" id="IPR000477">
    <property type="entry name" value="RT_dom"/>
</dbReference>
<reference evidence="2" key="3">
    <citation type="submission" date="2025-09" db="UniProtKB">
        <authorList>
            <consortium name="Ensembl"/>
        </authorList>
    </citation>
    <scope>IDENTIFICATION</scope>
    <source>
        <strain evidence="2">Hd-rR</strain>
    </source>
</reference>
<dbReference type="CDD" id="cd01650">
    <property type="entry name" value="RT_nLTR_like"/>
    <property type="match status" value="1"/>
</dbReference>
<name>A0A3B3INT1_ORYLA</name>
<evidence type="ECO:0000313" key="3">
    <source>
        <dbReference type="Proteomes" id="UP000001038"/>
    </source>
</evidence>
<evidence type="ECO:0000259" key="1">
    <source>
        <dbReference type="PROSITE" id="PS50878"/>
    </source>
</evidence>
<dbReference type="GeneTree" id="ENSGT01150000286909"/>
<keyword evidence="3" id="KW-1185">Reference proteome</keyword>
<evidence type="ECO:0000313" key="2">
    <source>
        <dbReference type="Ensembl" id="ENSORLP00000045606.1"/>
    </source>
</evidence>
<dbReference type="Proteomes" id="UP000001038">
    <property type="component" value="Chromosome 7"/>
</dbReference>
<dbReference type="PROSITE" id="PS50878">
    <property type="entry name" value="RT_POL"/>
    <property type="match status" value="1"/>
</dbReference>
<reference evidence="2" key="2">
    <citation type="submission" date="2025-08" db="UniProtKB">
        <authorList>
            <consortium name="Ensembl"/>
        </authorList>
    </citation>
    <scope>IDENTIFICATION</scope>
    <source>
        <strain evidence="2">Hd-rR</strain>
    </source>
</reference>
<dbReference type="Ensembl" id="ENSORLT00000038849.1">
    <property type="protein sequence ID" value="ENSORLP00000045606.1"/>
    <property type="gene ID" value="ENSORLG00000023272.1"/>
</dbReference>
<organism evidence="2 3">
    <name type="scientific">Oryzias latipes</name>
    <name type="common">Japanese rice fish</name>
    <name type="synonym">Japanese killifish</name>
    <dbReference type="NCBI Taxonomy" id="8090"/>
    <lineage>
        <taxon>Eukaryota</taxon>
        <taxon>Metazoa</taxon>
        <taxon>Chordata</taxon>
        <taxon>Craniata</taxon>
        <taxon>Vertebrata</taxon>
        <taxon>Euteleostomi</taxon>
        <taxon>Actinopterygii</taxon>
        <taxon>Neopterygii</taxon>
        <taxon>Teleostei</taxon>
        <taxon>Neoteleostei</taxon>
        <taxon>Acanthomorphata</taxon>
        <taxon>Ovalentaria</taxon>
        <taxon>Atherinomorphae</taxon>
        <taxon>Beloniformes</taxon>
        <taxon>Adrianichthyidae</taxon>
        <taxon>Oryziinae</taxon>
        <taxon>Oryzias</taxon>
    </lineage>
</organism>
<sequence length="514" mass="57090">MSILHPLGQPPHAASPTVNLITLTWIISHPTSLTFLTPTASTHLMNLSHITITISATPWISMLRSKPEWSHFLSLLPGSLPTSDNLKLKGVDWKDSTKKREMYTSHLSHYEDSISKAKTAYYFTLINTREGNSKALFSLLSKITQPTNQLPPHLYSSDFCDTLGSFFNSKIHHELLVNPDPDLAPPIRFDTHHSFLSFSLPSVNEIAELIKHSKSSTSQLDPLPTVLVKATLPSLSPLITNVIQSSLTTGIVPTSLKKAAVTPILKKPGLDPSNLNNFRPISNLPFISKILEKTVAEQLRIHLSQNNLYEQFQSGFRPLHSTETTLLKISNDLLLAADSGLLSILVLLDLSSAFDTISHTILLDKMSAIGIRNIPLNWFHSYLSGRTQFIQLKQFTSHTVPVTTGVPQGSVLGPLLFIIYLLPLGQILRKYKIHFHCYADDTQLYISTKPNSSLPPTSLTDCLLAIKSWFTTNFLKLNNDKTELLLICTKSVINSIQKFSIPFETSSISPSSQV</sequence>
<dbReference type="AlphaFoldDB" id="A0A3B3INT1"/>
<accession>A0A3B3INT1</accession>
<feature type="domain" description="Reverse transcriptase" evidence="1">
    <location>
        <begin position="245"/>
        <end position="508"/>
    </location>
</feature>
<reference evidence="2 3" key="1">
    <citation type="journal article" date="2007" name="Nature">
        <title>The medaka draft genome and insights into vertebrate genome evolution.</title>
        <authorList>
            <person name="Kasahara M."/>
            <person name="Naruse K."/>
            <person name="Sasaki S."/>
            <person name="Nakatani Y."/>
            <person name="Qu W."/>
            <person name="Ahsan B."/>
            <person name="Yamada T."/>
            <person name="Nagayasu Y."/>
            <person name="Doi K."/>
            <person name="Kasai Y."/>
            <person name="Jindo T."/>
            <person name="Kobayashi D."/>
            <person name="Shimada A."/>
            <person name="Toyoda A."/>
            <person name="Kuroki Y."/>
            <person name="Fujiyama A."/>
            <person name="Sasaki T."/>
            <person name="Shimizu A."/>
            <person name="Asakawa S."/>
            <person name="Shimizu N."/>
            <person name="Hashimoto S."/>
            <person name="Yang J."/>
            <person name="Lee Y."/>
            <person name="Matsushima K."/>
            <person name="Sugano S."/>
            <person name="Sakaizumi M."/>
            <person name="Narita T."/>
            <person name="Ohishi K."/>
            <person name="Haga S."/>
            <person name="Ohta F."/>
            <person name="Nomoto H."/>
            <person name="Nogata K."/>
            <person name="Morishita T."/>
            <person name="Endo T."/>
            <person name="Shin-I T."/>
            <person name="Takeda H."/>
            <person name="Morishita S."/>
            <person name="Kohara Y."/>
        </authorList>
    </citation>
    <scope>NUCLEOTIDE SEQUENCE [LARGE SCALE GENOMIC DNA]</scope>
    <source>
        <strain evidence="2 3">Hd-rR</strain>
    </source>
</reference>